<proteinExistence type="predicted"/>
<keyword evidence="1" id="KW-1133">Transmembrane helix</keyword>
<sequence>MGEGGKRRGGNCPPRLENDLDYNAKDRTSDPVLYSVPCLVILLIFVATVINMEDPVLYSVPCLVILLVFVATVINMEVCEPETGVEKVKRKWLQPTGPEVYDSCGQRPSLEASEEVLWVNLIEMEALHPLPTELSDTLVIQAYEESQYPKWPNQAQLSGFWKTIAAHNTEMKNELKADYTALLRTLVKAQVLALSPDGVLGQPLLPVTTTQAQHWCYQYQLCWWPWQTGGEPVELVDTSVAASRSPARLKGPALMRGACGESCSVSTMDL</sequence>
<accession>A0A1Q9DTG7</accession>
<name>A0A1Q9DTG7_SYMMI</name>
<keyword evidence="1" id="KW-0472">Membrane</keyword>
<keyword evidence="3" id="KW-1185">Reference proteome</keyword>
<dbReference type="EMBL" id="LSRX01000396">
    <property type="protein sequence ID" value="OLP98462.1"/>
    <property type="molecule type" value="Genomic_DNA"/>
</dbReference>
<gene>
    <name evidence="2" type="ORF">AK812_SmicGene19094</name>
</gene>
<protein>
    <submittedName>
        <fullName evidence="2">Uncharacterized protein</fullName>
    </submittedName>
</protein>
<evidence type="ECO:0000313" key="2">
    <source>
        <dbReference type="EMBL" id="OLP98462.1"/>
    </source>
</evidence>
<dbReference type="AlphaFoldDB" id="A0A1Q9DTG7"/>
<reference evidence="2 3" key="1">
    <citation type="submission" date="2016-02" db="EMBL/GenBank/DDBJ databases">
        <title>Genome analysis of coral dinoflagellate symbionts highlights evolutionary adaptations to a symbiotic lifestyle.</title>
        <authorList>
            <person name="Aranda M."/>
            <person name="Li Y."/>
            <person name="Liew Y.J."/>
            <person name="Baumgarten S."/>
            <person name="Simakov O."/>
            <person name="Wilson M."/>
            <person name="Piel J."/>
            <person name="Ashoor H."/>
            <person name="Bougouffa S."/>
            <person name="Bajic V.B."/>
            <person name="Ryu T."/>
            <person name="Ravasi T."/>
            <person name="Bayer T."/>
            <person name="Micklem G."/>
            <person name="Kim H."/>
            <person name="Bhak J."/>
            <person name="Lajeunesse T.C."/>
            <person name="Voolstra C.R."/>
        </authorList>
    </citation>
    <scope>NUCLEOTIDE SEQUENCE [LARGE SCALE GENOMIC DNA]</scope>
    <source>
        <strain evidence="2 3">CCMP2467</strain>
    </source>
</reference>
<organism evidence="2 3">
    <name type="scientific">Symbiodinium microadriaticum</name>
    <name type="common">Dinoflagellate</name>
    <name type="synonym">Zooxanthella microadriatica</name>
    <dbReference type="NCBI Taxonomy" id="2951"/>
    <lineage>
        <taxon>Eukaryota</taxon>
        <taxon>Sar</taxon>
        <taxon>Alveolata</taxon>
        <taxon>Dinophyceae</taxon>
        <taxon>Suessiales</taxon>
        <taxon>Symbiodiniaceae</taxon>
        <taxon>Symbiodinium</taxon>
    </lineage>
</organism>
<dbReference type="Proteomes" id="UP000186817">
    <property type="component" value="Unassembled WGS sequence"/>
</dbReference>
<comment type="caution">
    <text evidence="2">The sequence shown here is derived from an EMBL/GenBank/DDBJ whole genome shotgun (WGS) entry which is preliminary data.</text>
</comment>
<evidence type="ECO:0000313" key="3">
    <source>
        <dbReference type="Proteomes" id="UP000186817"/>
    </source>
</evidence>
<feature type="transmembrane region" description="Helical" evidence="1">
    <location>
        <begin position="32"/>
        <end position="50"/>
    </location>
</feature>
<evidence type="ECO:0000256" key="1">
    <source>
        <dbReference type="SAM" id="Phobius"/>
    </source>
</evidence>
<feature type="transmembrane region" description="Helical" evidence="1">
    <location>
        <begin position="56"/>
        <end position="74"/>
    </location>
</feature>
<keyword evidence="1" id="KW-0812">Transmembrane</keyword>